<organism evidence="1 2">
    <name type="scientific">Acidithiobacillus sulfurivorans</name>
    <dbReference type="NCBI Taxonomy" id="1958756"/>
    <lineage>
        <taxon>Bacteria</taxon>
        <taxon>Pseudomonadati</taxon>
        <taxon>Pseudomonadota</taxon>
        <taxon>Acidithiobacillia</taxon>
        <taxon>Acidithiobacillales</taxon>
        <taxon>Acidithiobacillaceae</taxon>
        <taxon>Acidithiobacillus</taxon>
    </lineage>
</organism>
<protein>
    <submittedName>
        <fullName evidence="1">Uncharacterized protein</fullName>
    </submittedName>
</protein>
<comment type="caution">
    <text evidence="1">The sequence shown here is derived from an EMBL/GenBank/DDBJ whole genome shotgun (WGS) entry which is preliminary data.</text>
</comment>
<dbReference type="RefSeq" id="WP_215884774.1">
    <property type="nucleotide sequence ID" value="NZ_JAAOMP010000153.1"/>
</dbReference>
<dbReference type="Proteomes" id="UP000755654">
    <property type="component" value="Unassembled WGS sequence"/>
</dbReference>
<dbReference type="EMBL" id="JAAOMP010000153">
    <property type="protein sequence ID" value="MBU2761250.1"/>
    <property type="molecule type" value="Genomic_DNA"/>
</dbReference>
<gene>
    <name evidence="1" type="ORF">HAP95_14025</name>
</gene>
<evidence type="ECO:0000313" key="2">
    <source>
        <dbReference type="Proteomes" id="UP000755654"/>
    </source>
</evidence>
<accession>A0ABS6A3U4</accession>
<reference evidence="1 2" key="1">
    <citation type="journal article" date="2021" name="ISME J.">
        <title>Genomic evolution of the class Acidithiobacillia: deep-branching Proteobacteria living in extreme acidic conditions.</title>
        <authorList>
            <person name="Moya-Beltran A."/>
            <person name="Beard S."/>
            <person name="Rojas-Villalobos C."/>
            <person name="Issotta F."/>
            <person name="Gallardo Y."/>
            <person name="Ulloa R."/>
            <person name="Giaveno A."/>
            <person name="Degli Esposti M."/>
            <person name="Johnson D.B."/>
            <person name="Quatrini R."/>
        </authorList>
    </citation>
    <scope>NUCLEOTIDE SEQUENCE [LARGE SCALE GENOMIC DNA]</scope>
    <source>
        <strain evidence="1 2">RW2</strain>
    </source>
</reference>
<evidence type="ECO:0000313" key="1">
    <source>
        <dbReference type="EMBL" id="MBU2761250.1"/>
    </source>
</evidence>
<keyword evidence="2" id="KW-1185">Reference proteome</keyword>
<name>A0ABS6A3U4_9PROT</name>
<sequence length="168" mass="17985">MKGISDHLLSNLNPAQRCSVIFSALCREDFTEANRLADTAPTAIYTAGDFYNPFTRAMLTAALARGDIEQATAQVWANRCFWATRLHSEGIDDPSLDVFWSAATESRDRARSLWSAFAEAVTDAGMEPGEVMASMGGLSKLAQESVDASAGAEPCPDAVALYAAMLSP</sequence>
<proteinExistence type="predicted"/>